<feature type="compositionally biased region" description="Low complexity" evidence="1">
    <location>
        <begin position="635"/>
        <end position="647"/>
    </location>
</feature>
<protein>
    <recommendedName>
        <fullName evidence="4">Rab-GTPase-TBC domain protein</fullName>
    </recommendedName>
</protein>
<reference evidence="3" key="1">
    <citation type="journal article" date="2006" name="PLoS Biol.">
        <title>Macronuclear genome sequence of the ciliate Tetrahymena thermophila, a model eukaryote.</title>
        <authorList>
            <person name="Eisen J.A."/>
            <person name="Coyne R.S."/>
            <person name="Wu M."/>
            <person name="Wu D."/>
            <person name="Thiagarajan M."/>
            <person name="Wortman J.R."/>
            <person name="Badger J.H."/>
            <person name="Ren Q."/>
            <person name="Amedeo P."/>
            <person name="Jones K.M."/>
            <person name="Tallon L.J."/>
            <person name="Delcher A.L."/>
            <person name="Salzberg S.L."/>
            <person name="Silva J.C."/>
            <person name="Haas B.J."/>
            <person name="Majoros W.H."/>
            <person name="Farzad M."/>
            <person name="Carlton J.M."/>
            <person name="Smith R.K. Jr."/>
            <person name="Garg J."/>
            <person name="Pearlman R.E."/>
            <person name="Karrer K.M."/>
            <person name="Sun L."/>
            <person name="Manning G."/>
            <person name="Elde N.C."/>
            <person name="Turkewitz A.P."/>
            <person name="Asai D.J."/>
            <person name="Wilkes D.E."/>
            <person name="Wang Y."/>
            <person name="Cai H."/>
            <person name="Collins K."/>
            <person name="Stewart B.A."/>
            <person name="Lee S.R."/>
            <person name="Wilamowska K."/>
            <person name="Weinberg Z."/>
            <person name="Ruzzo W.L."/>
            <person name="Wloga D."/>
            <person name="Gaertig J."/>
            <person name="Frankel J."/>
            <person name="Tsao C.-C."/>
            <person name="Gorovsky M.A."/>
            <person name="Keeling P.J."/>
            <person name="Waller R.F."/>
            <person name="Patron N.J."/>
            <person name="Cherry J.M."/>
            <person name="Stover N.A."/>
            <person name="Krieger C.J."/>
            <person name="del Toro C."/>
            <person name="Ryder H.F."/>
            <person name="Williamson S.C."/>
            <person name="Barbeau R.A."/>
            <person name="Hamilton E.P."/>
            <person name="Orias E."/>
        </authorList>
    </citation>
    <scope>NUCLEOTIDE SEQUENCE [LARGE SCALE GENOMIC DNA]</scope>
    <source>
        <strain evidence="3">SB210</strain>
    </source>
</reference>
<feature type="compositionally biased region" description="Basic and acidic residues" evidence="1">
    <location>
        <begin position="900"/>
        <end position="918"/>
    </location>
</feature>
<dbReference type="RefSeq" id="XP_001019798.2">
    <property type="nucleotide sequence ID" value="XM_001019798.2"/>
</dbReference>
<evidence type="ECO:0000313" key="2">
    <source>
        <dbReference type="EMBL" id="EAR99553.2"/>
    </source>
</evidence>
<feature type="region of interest" description="Disordered" evidence="1">
    <location>
        <begin position="900"/>
        <end position="929"/>
    </location>
</feature>
<dbReference type="Proteomes" id="UP000009168">
    <property type="component" value="Unassembled WGS sequence"/>
</dbReference>
<dbReference type="EMBL" id="GG662639">
    <property type="protein sequence ID" value="EAR99553.2"/>
    <property type="molecule type" value="Genomic_DNA"/>
</dbReference>
<feature type="region of interest" description="Disordered" evidence="1">
    <location>
        <begin position="1577"/>
        <end position="1607"/>
    </location>
</feature>
<proteinExistence type="predicted"/>
<feature type="compositionally biased region" description="Polar residues" evidence="1">
    <location>
        <begin position="1751"/>
        <end position="1766"/>
    </location>
</feature>
<feature type="compositionally biased region" description="Basic and acidic residues" evidence="1">
    <location>
        <begin position="648"/>
        <end position="663"/>
    </location>
</feature>
<accession>I7LVR1</accession>
<feature type="compositionally biased region" description="Polar residues" evidence="1">
    <location>
        <begin position="1585"/>
        <end position="1594"/>
    </location>
</feature>
<evidence type="ECO:0000313" key="3">
    <source>
        <dbReference type="Proteomes" id="UP000009168"/>
    </source>
</evidence>
<organism evidence="2 3">
    <name type="scientific">Tetrahymena thermophila (strain SB210)</name>
    <dbReference type="NCBI Taxonomy" id="312017"/>
    <lineage>
        <taxon>Eukaryota</taxon>
        <taxon>Sar</taxon>
        <taxon>Alveolata</taxon>
        <taxon>Ciliophora</taxon>
        <taxon>Intramacronucleata</taxon>
        <taxon>Oligohymenophorea</taxon>
        <taxon>Hymenostomatida</taxon>
        <taxon>Tetrahymenina</taxon>
        <taxon>Tetrahymenidae</taxon>
        <taxon>Tetrahymena</taxon>
    </lineage>
</organism>
<evidence type="ECO:0008006" key="4">
    <source>
        <dbReference type="Google" id="ProtNLM"/>
    </source>
</evidence>
<dbReference type="GeneID" id="7839954"/>
<feature type="region of interest" description="Disordered" evidence="1">
    <location>
        <begin position="545"/>
        <end position="582"/>
    </location>
</feature>
<feature type="compositionally biased region" description="Polar residues" evidence="1">
    <location>
        <begin position="808"/>
        <end position="831"/>
    </location>
</feature>
<sequence length="2638" mass="310419">MNKNNYQSQRSSYSYAQNNIGINNKNMYLVGNQFIKDKWLEDSQSDIDYHFFTNKAFDLLDAQARLQEIDKEDVTKINQTIKEIEYINRNDDTQEEDIKQENLLHQIQEEVFDESKNVTFYKKSKILGKPLVRFANITKQFIRIIYHSKKNKQITHDQYIYQVEKRTQDSVIQVKTSKSVQNQIKYKNEIVKFFQGTQNNQGNEGELSSLKWLEMQEYNYRIILKNIPGALHKFEYALYLCNEKEVKQALNTIRISQAVHQLQVLPLNCQGDINFLFQRITHKWKACVATLLKKQMDSLNSINKQNFKSITQQNFTANTSYSQDYYNNRNSKPLQYRNNYSMNENQMSNIIRELQGTKDNRNNFIEQDSERIARELVGSSIIQNNSEIQQKQSKIILKKGSTTEEFDSNIFSMTPIQKDTLGKSEEFDNFLKQSVKYNTKTVPNDGNNTIFQSQQTKIKQNQDLEGLPQPIVKQNDNNLISDESINLDILDQKKANVEEIKDIYISQSNEEKPFQNKSSYYNPSIINNILNPNNTKSLAFFLNDNSQSNKQNSTDNNSQQQKIQTNQSKLNESNKNISSSGIQSAESQNYYYNEQLKITQSITTSQYQNTGRSDLQAPQNSIAFSSLQTSQVIDNNSNPQQSQSQTSEKSKEKSLKDQKENETQKFQQLDNSHEDIKNQSPSIMGQLLSNNVQPITLDPLLEEPEITSIGSITPQNSYQKLQNTTLNQTQKNSSKNNYNSLQSQKGKEFYQTQFLQENMLKSVGEQNSKQNSESQRSKQNSVQIFDYLNQQKPSSQRSLSVSSTTGSKPLQQNKPQDNSIQINKSNQGAKYENNQLVKNEILEGENNKNDSFIRYQMEQKYQKESAILQSYKKKSLKGEDSDKASIKEISKLQDNYELKSSERQFETRKQENQAEVSDRSSIQEQQKKKEQMLEYINMNRESIVQSQQETQFNTNNFDNNISVFLQKLELISPITDYPPEIQVEMYLFNVNNKQIVVQSEWKQFNKPIEKIEDNFIYEVEESYKEVVFQISKTENYEVHLFIKTKFNSKVIGTIATKLSDVIDYDNPGKDFWLICPINYPNIPLAIINIWSSIHENCDNYRENIYQLYSQINTIKNPLYKSYTHFPEIRIEDLTRIEQLIFKMGYKQNWLLDDIFEEQSQKILNGSKLKEIKRQVQYGMVNRIGYFSANIFIQENLYNRLLTKLNEKSIPKKEVLSHFHQLCLEGIPHNKRQELYLEMLDFKEKIEQVRDDFISYCSCNPASQNSTIYNTSAQDIYVSYELNQSGNEVKTLLNDFNLTKQRDNFYQILYSEAKYYQIIFDLDFEFQFNQDQQMAQRILRTLSFVMVIQSASISPQFYSVYHQLLNKCIILNNSNKNTQESESFWLLYTIITSFNSNRQLITRYFHLIESSTSFQKISNIIGIDCLIGLFSGSFNEELCFRCWDVLFMEYKRKSWDIQGYLSCIGISLVNQYQIGSQKEWEIFGKYYFNFTEMFRLAKSTYETLLSDQSNYKKWIEKLTQSEQSRKQIVEKYENQRVVVSKYVHNYNITFNFIELEKLINELMENNYYQSKYQIQNQKPRMKEYSQYENLSPRQQSKTERDYSTQHVSPKTIFSNQKASPYQNSQSPQVQINKIQMMPSNRKQQSQPQQQQQQNFMTLQASNDNLINIRDSVNQLETPKINQLSSNRGAYNSNLIEYSLKFRNQEQSNYQFTNVFTPQKSNQNSIRQFSPVQNNIQNNLAAKKTINPFGSSVNSAALQKSPQTQNLVSQSSSSGEKQKEQYNLRQSQDFSEQDYFVNGLKKSYEESLESIRLSSFQNQDEEYLFKKENLHIFISKIVCVDLDQLQSGEQTFTNSKLCGNYQDSNFQPDFIDGKRVFNNGIKKLKSIYFPSRQENSLKLNYLLEIGRRQVQGDDIEKIDQYQFFESVEKTPMLRIKVRINDLNYSLDIDIRAFNKNTMYHQMSFMIESQYPDQIILEYNIYIESFSLLENQSMQPVLQQQMIQQYTSVKQKMNQNNNNSNHNQLQDQALKGIYDVQLLKNDVCLNNSFTNSRIERFSDFENYFNNQVLLQSNIQHFIYSKNILTRNHRVFNLASTSDDNKVMPNSTLIKKLLSLTDQTRITSLQSLIKDLQENDAIEILQFILFYVPASYQQKLKILYQLFLLRYPQQTSDDLEAYLIDFFLKTEMNFLQFRDIQQLILSLNQQNDKITFAKIMFNSGETYDVTDFFINKIVSKLCNTYLMDNLNISQPFIIEKIIQSIKTYESSSLNNFTSQQSTQQQQLLQRPVKNVIDYNLNFNSHQQNNLDLKSQTPFDPIFAQSQNPNSGQRKNFFLDQEIDGQTHQFKQKEGKFEVFFKQQGRLVKKDVEFTLDEFSKVTITSNYENTFKLKEIFSKNQFIIRNKAIQFPLSQFRNWINLKQYQYIGDFDTFKQYVCGIKLLEVYLMKDSQFVHPSLPIQINIPILLQIQYHDNKQLYCDYIFISSNIHNLLKKSVSINYLPHLTLDDSIIFILSRILKQPNHFVKKYVQVLINSKIIDKLNVPLKEIVSPQKVVENNNIIQIFIQDKKPKINVPQKYQSPQNFDFQSQNSQIPDPQYQFNGYSIWNICSTKQYLPCKIVQPNLVKYNKQKFYYDNNQNVIRWY</sequence>
<evidence type="ECO:0000256" key="1">
    <source>
        <dbReference type="SAM" id="MobiDB-lite"/>
    </source>
</evidence>
<gene>
    <name evidence="2" type="ORF">TTHERM_00138160</name>
</gene>
<name>I7LVR1_TETTS</name>
<keyword evidence="3" id="KW-1185">Reference proteome</keyword>
<dbReference type="InParanoid" id="I7LVR1"/>
<feature type="compositionally biased region" description="Low complexity" evidence="1">
    <location>
        <begin position="794"/>
        <end position="807"/>
    </location>
</feature>
<feature type="region of interest" description="Disordered" evidence="1">
    <location>
        <begin position="1751"/>
        <end position="1783"/>
    </location>
</feature>
<feature type="region of interest" description="Disordered" evidence="1">
    <location>
        <begin position="790"/>
        <end position="831"/>
    </location>
</feature>
<feature type="region of interest" description="Disordered" evidence="1">
    <location>
        <begin position="633"/>
        <end position="678"/>
    </location>
</feature>
<dbReference type="KEGG" id="tet:TTHERM_00138160"/>
<dbReference type="STRING" id="312017.I7LVR1"/>